<evidence type="ECO:0000256" key="4">
    <source>
        <dbReference type="ARBA" id="ARBA00023136"/>
    </source>
</evidence>
<gene>
    <name evidence="8" type="ORF">DVH24_008989</name>
</gene>
<evidence type="ECO:0000256" key="2">
    <source>
        <dbReference type="ARBA" id="ARBA00022692"/>
    </source>
</evidence>
<evidence type="ECO:0000256" key="6">
    <source>
        <dbReference type="SAM" id="Phobius"/>
    </source>
</evidence>
<feature type="transmembrane region" description="Helical" evidence="6">
    <location>
        <begin position="185"/>
        <end position="214"/>
    </location>
</feature>
<protein>
    <recommendedName>
        <fullName evidence="7">TLC domain-containing protein</fullName>
    </recommendedName>
</protein>
<feature type="transmembrane region" description="Helical" evidence="6">
    <location>
        <begin position="159"/>
        <end position="179"/>
    </location>
</feature>
<evidence type="ECO:0000256" key="5">
    <source>
        <dbReference type="PROSITE-ProRule" id="PRU00205"/>
    </source>
</evidence>
<dbReference type="SMART" id="SM00724">
    <property type="entry name" value="TLC"/>
    <property type="match status" value="1"/>
</dbReference>
<feature type="transmembrane region" description="Helical" evidence="6">
    <location>
        <begin position="84"/>
        <end position="102"/>
    </location>
</feature>
<evidence type="ECO:0000256" key="3">
    <source>
        <dbReference type="ARBA" id="ARBA00022989"/>
    </source>
</evidence>
<keyword evidence="2 5" id="KW-0812">Transmembrane</keyword>
<dbReference type="PROSITE" id="PS50922">
    <property type="entry name" value="TLC"/>
    <property type="match status" value="1"/>
</dbReference>
<dbReference type="Proteomes" id="UP000290289">
    <property type="component" value="Chromosome 6"/>
</dbReference>
<comment type="caution">
    <text evidence="8">The sequence shown here is derived from an EMBL/GenBank/DDBJ whole genome shotgun (WGS) entry which is preliminary data.</text>
</comment>
<keyword evidence="4 5" id="KW-0472">Membrane</keyword>
<comment type="subcellular location">
    <subcellularLocation>
        <location evidence="1">Endoplasmic reticulum membrane</location>
        <topology evidence="1">Multi-pass membrane protein</topology>
    </subcellularLocation>
</comment>
<dbReference type="PANTHER" id="PTHR12560">
    <property type="entry name" value="LONGEVITY ASSURANCE FACTOR 1 LAG1"/>
    <property type="match status" value="1"/>
</dbReference>
<dbReference type="PANTHER" id="PTHR12560:SF51">
    <property type="entry name" value="ASC1-LIKE PROTEIN ISOFORM X2"/>
    <property type="match status" value="1"/>
</dbReference>
<dbReference type="InterPro" id="IPR016439">
    <property type="entry name" value="Lag1/Lac1-like"/>
</dbReference>
<evidence type="ECO:0000313" key="9">
    <source>
        <dbReference type="Proteomes" id="UP000290289"/>
    </source>
</evidence>
<feature type="transmembrane region" description="Helical" evidence="6">
    <location>
        <begin position="29"/>
        <end position="51"/>
    </location>
</feature>
<organism evidence="8 9">
    <name type="scientific">Malus domestica</name>
    <name type="common">Apple</name>
    <name type="synonym">Pyrus malus</name>
    <dbReference type="NCBI Taxonomy" id="3750"/>
    <lineage>
        <taxon>Eukaryota</taxon>
        <taxon>Viridiplantae</taxon>
        <taxon>Streptophyta</taxon>
        <taxon>Embryophyta</taxon>
        <taxon>Tracheophyta</taxon>
        <taxon>Spermatophyta</taxon>
        <taxon>Magnoliopsida</taxon>
        <taxon>eudicotyledons</taxon>
        <taxon>Gunneridae</taxon>
        <taxon>Pentapetalae</taxon>
        <taxon>rosids</taxon>
        <taxon>fabids</taxon>
        <taxon>Rosales</taxon>
        <taxon>Rosaceae</taxon>
        <taxon>Amygdaloideae</taxon>
        <taxon>Maleae</taxon>
        <taxon>Malus</taxon>
    </lineage>
</organism>
<name>A0A498JN34_MALDO</name>
<evidence type="ECO:0000259" key="7">
    <source>
        <dbReference type="PROSITE" id="PS50922"/>
    </source>
</evidence>
<dbReference type="GO" id="GO:0046513">
    <property type="term" value="P:ceramide biosynthetic process"/>
    <property type="evidence" value="ECO:0007669"/>
    <property type="project" value="InterPro"/>
</dbReference>
<feature type="transmembrane region" description="Helical" evidence="6">
    <location>
        <begin position="134"/>
        <end position="152"/>
    </location>
</feature>
<dbReference type="STRING" id="3750.A0A498JN34"/>
<feature type="domain" description="TLC" evidence="7">
    <location>
        <begin position="78"/>
        <end position="315"/>
    </location>
</feature>
<dbReference type="InterPro" id="IPR006634">
    <property type="entry name" value="TLC-dom"/>
</dbReference>
<dbReference type="GO" id="GO:0050291">
    <property type="term" value="F:sphingosine N-acyltransferase activity"/>
    <property type="evidence" value="ECO:0007669"/>
    <property type="project" value="InterPro"/>
</dbReference>
<feature type="transmembrane region" description="Helical" evidence="6">
    <location>
        <begin position="282"/>
        <end position="303"/>
    </location>
</feature>
<proteinExistence type="predicted"/>
<dbReference type="EMBL" id="RDQH01000332">
    <property type="protein sequence ID" value="RXH96485.1"/>
    <property type="molecule type" value="Genomic_DNA"/>
</dbReference>
<dbReference type="Pfam" id="PF03798">
    <property type="entry name" value="TRAM_LAG1_CLN8"/>
    <property type="match status" value="1"/>
</dbReference>
<keyword evidence="9" id="KW-1185">Reference proteome</keyword>
<evidence type="ECO:0000256" key="1">
    <source>
        <dbReference type="ARBA" id="ARBA00004477"/>
    </source>
</evidence>
<keyword evidence="3 6" id="KW-1133">Transmembrane helix</keyword>
<accession>A0A498JN34</accession>
<dbReference type="GO" id="GO:0005789">
    <property type="term" value="C:endoplasmic reticulum membrane"/>
    <property type="evidence" value="ECO:0007669"/>
    <property type="project" value="UniProtKB-SubCell"/>
</dbReference>
<feature type="transmembrane region" description="Helical" evidence="6">
    <location>
        <begin position="235"/>
        <end position="262"/>
    </location>
</feature>
<reference evidence="8 9" key="1">
    <citation type="submission" date="2018-10" db="EMBL/GenBank/DDBJ databases">
        <title>A high-quality apple genome assembly.</title>
        <authorList>
            <person name="Hu J."/>
        </authorList>
    </citation>
    <scope>NUCLEOTIDE SEQUENCE [LARGE SCALE GENOMIC DNA]</scope>
    <source>
        <strain evidence="9">cv. HFTH1</strain>
        <tissue evidence="8">Young leaf</tissue>
    </source>
</reference>
<dbReference type="AlphaFoldDB" id="A0A498JN34"/>
<evidence type="ECO:0000313" key="8">
    <source>
        <dbReference type="EMBL" id="RXH96485.1"/>
    </source>
</evidence>
<sequence length="337" mass="39618">MEEMMGLSGISDLVKLNWEEESYPVPNDFFVLPLFVLLFPSLRLFLDVFVFERLAKRLLFGKKYASLNVETCDNRKVNKFKESAFKCVYFFTAELLALYVTYDEPWFSKTRYFWVGPGNQIWPDQKTKLKLKALYMYSAGFYIYSTFALVFWETRRSDFVVSMSHHLATTILIVASYIFKLVLKHVNLLLCFFVMQASLYLFVFSRVGSVILALHEGSDVFLEIAKLSKYCGFEMLAGIAFVSFVLSWTVLRLIYFPFWIIWSTSYEALLTLDREKHIVDGSIYYYLFNTLLIGLLFCHIYWWKLMVRMLVKQIQARGKVDDDVRSDSEGEDDEHED</sequence>